<reference evidence="1 2" key="1">
    <citation type="submission" date="2019-11" db="EMBL/GenBank/DDBJ databases">
        <authorList>
            <person name="Li J."/>
        </authorList>
    </citation>
    <scope>NUCLEOTIDE SEQUENCE [LARGE SCALE GENOMIC DNA]</scope>
    <source>
        <strain evidence="1 2">MF47</strain>
    </source>
</reference>
<name>A0A5Q2MC83_9ACTN</name>
<keyword evidence="2" id="KW-1185">Reference proteome</keyword>
<dbReference type="Proteomes" id="UP000392064">
    <property type="component" value="Chromosome"/>
</dbReference>
<dbReference type="AlphaFoldDB" id="A0A5Q2MC83"/>
<dbReference type="KEGG" id="aef:GEV26_04670"/>
<evidence type="ECO:0000313" key="2">
    <source>
        <dbReference type="Proteomes" id="UP000392064"/>
    </source>
</evidence>
<gene>
    <name evidence="1" type="ORF">GEV26_04670</name>
</gene>
<dbReference type="Pfam" id="PF09438">
    <property type="entry name" value="DUF2017"/>
    <property type="match status" value="1"/>
</dbReference>
<dbReference type="RefSeq" id="WP_153651985.1">
    <property type="nucleotide sequence ID" value="NZ_CP045737.1"/>
</dbReference>
<dbReference type="InterPro" id="IPR018561">
    <property type="entry name" value="AosR"/>
</dbReference>
<protein>
    <submittedName>
        <fullName evidence="1">DUF2017 family protein</fullName>
    </submittedName>
</protein>
<accession>A0A5Q2MC83</accession>
<organism evidence="1 2">
    <name type="scientific">Aeromicrobium yanjiei</name>
    <dbReference type="NCBI Taxonomy" id="2662028"/>
    <lineage>
        <taxon>Bacteria</taxon>
        <taxon>Bacillati</taxon>
        <taxon>Actinomycetota</taxon>
        <taxon>Actinomycetes</taxon>
        <taxon>Propionibacteriales</taxon>
        <taxon>Nocardioidaceae</taxon>
        <taxon>Aeromicrobium</taxon>
    </lineage>
</organism>
<evidence type="ECO:0000313" key="1">
    <source>
        <dbReference type="EMBL" id="QGG40714.1"/>
    </source>
</evidence>
<proteinExistence type="predicted"/>
<dbReference type="EMBL" id="CP045737">
    <property type="protein sequence ID" value="QGG40714.1"/>
    <property type="molecule type" value="Genomic_DNA"/>
</dbReference>
<sequence>MKPFKRRRRGGITATFEIGEAHLLANLAGQVIELLRDRNGVEESDADPLATQLGMGGPSLPPEDPVLQRLLPDAYRGDPDDAGEFRRFTERGLTSAKVQNAETLIGSLVDGGLTFEGVPDEHGDPVEVELDPGEVQAWLRALTDIRLALAVRLGIETDEDTMLVAESEDEAVAAMSDIFDWLGYVQETLIAALD</sequence>